<dbReference type="EMBL" id="KZ293645">
    <property type="protein sequence ID" value="PBL01869.1"/>
    <property type="molecule type" value="Genomic_DNA"/>
</dbReference>
<dbReference type="Pfam" id="PF12937">
    <property type="entry name" value="F-box-like"/>
    <property type="match status" value="1"/>
</dbReference>
<dbReference type="AlphaFoldDB" id="A0A2H3EFZ7"/>
<dbReference type="STRING" id="47427.A0A2H3EFZ7"/>
<evidence type="ECO:0000313" key="2">
    <source>
        <dbReference type="EMBL" id="PBL01869.1"/>
    </source>
</evidence>
<dbReference type="InterPro" id="IPR001810">
    <property type="entry name" value="F-box_dom"/>
</dbReference>
<dbReference type="OMA" id="FCEIATH"/>
<dbReference type="InterPro" id="IPR036047">
    <property type="entry name" value="F-box-like_dom_sf"/>
</dbReference>
<dbReference type="SMART" id="SM00256">
    <property type="entry name" value="FBOX"/>
    <property type="match status" value="1"/>
</dbReference>
<keyword evidence="3" id="KW-1185">Reference proteome</keyword>
<dbReference type="OrthoDB" id="2322499at2759"/>
<dbReference type="SUPFAM" id="SSF81383">
    <property type="entry name" value="F-box domain"/>
    <property type="match status" value="1"/>
</dbReference>
<organism evidence="2 3">
    <name type="scientific">Armillaria gallica</name>
    <name type="common">Bulbous honey fungus</name>
    <name type="synonym">Armillaria bulbosa</name>
    <dbReference type="NCBI Taxonomy" id="47427"/>
    <lineage>
        <taxon>Eukaryota</taxon>
        <taxon>Fungi</taxon>
        <taxon>Dikarya</taxon>
        <taxon>Basidiomycota</taxon>
        <taxon>Agaricomycotina</taxon>
        <taxon>Agaricomycetes</taxon>
        <taxon>Agaricomycetidae</taxon>
        <taxon>Agaricales</taxon>
        <taxon>Marasmiineae</taxon>
        <taxon>Physalacriaceae</taxon>
        <taxon>Armillaria</taxon>
    </lineage>
</organism>
<name>A0A2H3EFZ7_ARMGA</name>
<feature type="domain" description="F-box" evidence="1">
    <location>
        <begin position="27"/>
        <end position="76"/>
    </location>
</feature>
<evidence type="ECO:0000313" key="3">
    <source>
        <dbReference type="Proteomes" id="UP000217790"/>
    </source>
</evidence>
<accession>A0A2H3EFZ7</accession>
<proteinExistence type="predicted"/>
<sequence length="343" mass="40062">MAPKRLASSTLGVGQSKAKRPRLKGLLERVSETPLDVLLEIFSHLEPRDLLHLCRANKFLRSILLDRNSLGVWRSARQSLKDLPDLPEDLSEPRYASFLFDKYCQFCLHATSLVQWATRTRCCRHCLQNTEIFSPTLVRRSTRIIPVIIFPSFLYDVTTYFYVPSMVLVNEEAKDMLDDETNFNEWCEKKKAYLVAIEAHGDMCDTWLAKRVNARKDELSAIRRKRLEAVIEKLEALGWEDLIYRVPWRKIAAHKLVAQAKPLTERAWRKMEPVMVEFMKELQLKNKQSGSMYDGYEDRGFVYYEFWTLDGESNQFGPFDPETRKYANTWVTKLSLGVALEQY</sequence>
<protein>
    <recommendedName>
        <fullName evidence="1">F-box domain-containing protein</fullName>
    </recommendedName>
</protein>
<dbReference type="InParanoid" id="A0A2H3EFZ7"/>
<dbReference type="CDD" id="cd09917">
    <property type="entry name" value="F-box_SF"/>
    <property type="match status" value="1"/>
</dbReference>
<reference evidence="3" key="1">
    <citation type="journal article" date="2017" name="Nat. Ecol. Evol.">
        <title>Genome expansion and lineage-specific genetic innovations in the forest pathogenic fungi Armillaria.</title>
        <authorList>
            <person name="Sipos G."/>
            <person name="Prasanna A.N."/>
            <person name="Walter M.C."/>
            <person name="O'Connor E."/>
            <person name="Balint B."/>
            <person name="Krizsan K."/>
            <person name="Kiss B."/>
            <person name="Hess J."/>
            <person name="Varga T."/>
            <person name="Slot J."/>
            <person name="Riley R."/>
            <person name="Boka B."/>
            <person name="Rigling D."/>
            <person name="Barry K."/>
            <person name="Lee J."/>
            <person name="Mihaltcheva S."/>
            <person name="LaButti K."/>
            <person name="Lipzen A."/>
            <person name="Waldron R."/>
            <person name="Moloney N.M."/>
            <person name="Sperisen C."/>
            <person name="Kredics L."/>
            <person name="Vagvoelgyi C."/>
            <person name="Patrignani A."/>
            <person name="Fitzpatrick D."/>
            <person name="Nagy I."/>
            <person name="Doyle S."/>
            <person name="Anderson J.B."/>
            <person name="Grigoriev I.V."/>
            <person name="Gueldener U."/>
            <person name="Muensterkoetter M."/>
            <person name="Nagy L.G."/>
        </authorList>
    </citation>
    <scope>NUCLEOTIDE SEQUENCE [LARGE SCALE GENOMIC DNA]</scope>
    <source>
        <strain evidence="3">Ar21-2</strain>
    </source>
</reference>
<dbReference type="PROSITE" id="PS50181">
    <property type="entry name" value="FBOX"/>
    <property type="match status" value="1"/>
</dbReference>
<dbReference type="Proteomes" id="UP000217790">
    <property type="component" value="Unassembled WGS sequence"/>
</dbReference>
<gene>
    <name evidence="2" type="ORF">ARMGADRAFT_1158525</name>
</gene>
<evidence type="ECO:0000259" key="1">
    <source>
        <dbReference type="PROSITE" id="PS50181"/>
    </source>
</evidence>